<organism evidence="1 2">
    <name type="scientific">Escherichia coli DORA_A_5_14_21</name>
    <dbReference type="NCBI Taxonomy" id="1403943"/>
    <lineage>
        <taxon>Bacteria</taxon>
        <taxon>Pseudomonadati</taxon>
        <taxon>Pseudomonadota</taxon>
        <taxon>Gammaproteobacteria</taxon>
        <taxon>Enterobacterales</taxon>
        <taxon>Enterobacteriaceae</taxon>
        <taxon>Escherichia</taxon>
    </lineage>
</organism>
<dbReference type="Pfam" id="PF13941">
    <property type="entry name" value="MutL"/>
    <property type="match status" value="1"/>
</dbReference>
<proteinExistence type="predicted"/>
<dbReference type="Proteomes" id="UP000018853">
    <property type="component" value="Unassembled WGS sequence"/>
</dbReference>
<comment type="caution">
    <text evidence="1">The sequence shown here is derived from an EMBL/GenBank/DDBJ whole genome shotgun (WGS) entry which is preliminary data.</text>
</comment>
<evidence type="ECO:0000313" key="1">
    <source>
        <dbReference type="EMBL" id="ETJ21160.1"/>
    </source>
</evidence>
<dbReference type="AlphaFoldDB" id="W1WVN6"/>
<dbReference type="InterPro" id="IPR006230">
    <property type="entry name" value="MutL"/>
</dbReference>
<name>W1WVN6_ECOLX</name>
<sequence length="140" mass="14818">MQIVSVDIGSTWTKAALFTREGDALTLVNHVLTPTTTHHLAKGFFSSLDQVLNVDNALPLLNSGEVALKYSSSAKGGLAVAAMGLVPSITLETAKVTAHSAGAKIAQYYAYKLNRRDIQALEETQPDILLFTGGTDGGEE</sequence>
<gene>
    <name evidence="1" type="ORF">Q609_ECAC01737G0005</name>
</gene>
<reference evidence="1 2" key="1">
    <citation type="submission" date="2013-12" db="EMBL/GenBank/DDBJ databases">
        <title>A Varibaculum cambriense genome reconstructed from a premature infant gut community with otherwise low bacterial novelty that shifts toward anaerobic metabolism during the third week of life.</title>
        <authorList>
            <person name="Brown C.T."/>
            <person name="Sharon I."/>
            <person name="Thomas B.C."/>
            <person name="Castelle C.J."/>
            <person name="Morowitz M.J."/>
            <person name="Banfield J.F."/>
        </authorList>
    </citation>
    <scope>NUCLEOTIDE SEQUENCE [LARGE SCALE GENOMIC DNA]</scope>
    <source>
        <strain evidence="2">DORA_A_5_14_21</strain>
    </source>
</reference>
<feature type="non-terminal residue" evidence="1">
    <location>
        <position position="140"/>
    </location>
</feature>
<dbReference type="NCBIfam" id="TIGR01319">
    <property type="entry name" value="glmL_fam"/>
    <property type="match status" value="1"/>
</dbReference>
<accession>W1WVN6</accession>
<protein>
    <submittedName>
        <fullName evidence="1">Methylaspartate mutase</fullName>
    </submittedName>
</protein>
<evidence type="ECO:0000313" key="2">
    <source>
        <dbReference type="Proteomes" id="UP000018853"/>
    </source>
</evidence>
<dbReference type="EMBL" id="AZLZ01001737">
    <property type="protein sequence ID" value="ETJ21160.1"/>
    <property type="molecule type" value="Genomic_DNA"/>
</dbReference>